<accession>A0A1G8Y4N6</accession>
<evidence type="ECO:0000313" key="2">
    <source>
        <dbReference type="Proteomes" id="UP000199305"/>
    </source>
</evidence>
<dbReference type="InterPro" id="IPR046677">
    <property type="entry name" value="DUF6547"/>
</dbReference>
<gene>
    <name evidence="1" type="ORF">SAMN05216212_1357</name>
</gene>
<dbReference type="AlphaFoldDB" id="A0A1G8Y4N6"/>
<evidence type="ECO:0000313" key="1">
    <source>
        <dbReference type="EMBL" id="SDJ97751.1"/>
    </source>
</evidence>
<organism evidence="1 2">
    <name type="scientific">Microbulbifer yueqingensis</name>
    <dbReference type="NCBI Taxonomy" id="658219"/>
    <lineage>
        <taxon>Bacteria</taxon>
        <taxon>Pseudomonadati</taxon>
        <taxon>Pseudomonadota</taxon>
        <taxon>Gammaproteobacteria</taxon>
        <taxon>Cellvibrionales</taxon>
        <taxon>Microbulbiferaceae</taxon>
        <taxon>Microbulbifer</taxon>
    </lineage>
</organism>
<sequence>MTKEVEAYKKFIDEVVSIKDAATSKWVARGSYPETKENQYRNEVLSSLSEAQREEVANIVQEAKESGVHDLLALLNQECSLAYQGIALPSEPFGTELNYDFVARLEADKWPR</sequence>
<keyword evidence="2" id="KW-1185">Reference proteome</keyword>
<protein>
    <submittedName>
        <fullName evidence="1">Uncharacterized protein</fullName>
    </submittedName>
</protein>
<dbReference type="RefSeq" id="WP_091510485.1">
    <property type="nucleotide sequence ID" value="NZ_FNFH01000002.1"/>
</dbReference>
<dbReference type="EMBL" id="FNFH01000002">
    <property type="protein sequence ID" value="SDJ97751.1"/>
    <property type="molecule type" value="Genomic_DNA"/>
</dbReference>
<proteinExistence type="predicted"/>
<dbReference type="OrthoDB" id="6387628at2"/>
<name>A0A1G8Y4N6_9GAMM</name>
<dbReference type="Proteomes" id="UP000199305">
    <property type="component" value="Unassembled WGS sequence"/>
</dbReference>
<dbReference type="STRING" id="658219.SAMN05216212_1357"/>
<dbReference type="Pfam" id="PF20184">
    <property type="entry name" value="DUF6547"/>
    <property type="match status" value="1"/>
</dbReference>
<reference evidence="2" key="1">
    <citation type="submission" date="2016-10" db="EMBL/GenBank/DDBJ databases">
        <authorList>
            <person name="Varghese N."/>
            <person name="Submissions S."/>
        </authorList>
    </citation>
    <scope>NUCLEOTIDE SEQUENCE [LARGE SCALE GENOMIC DNA]</scope>
    <source>
        <strain evidence="2">CGMCC 1.10658</strain>
    </source>
</reference>